<gene>
    <name evidence="2" type="ORF">BN112_2164</name>
</gene>
<name>A0A0C6P725_BORBO</name>
<evidence type="ECO:0000313" key="2">
    <source>
        <dbReference type="EMBL" id="CCJ54081.1"/>
    </source>
</evidence>
<proteinExistence type="predicted"/>
<protein>
    <submittedName>
        <fullName evidence="2">Putative exported protein</fullName>
    </submittedName>
</protein>
<dbReference type="KEGG" id="bbh:BN112_2164"/>
<evidence type="ECO:0000313" key="3">
    <source>
        <dbReference type="Proteomes" id="UP000007564"/>
    </source>
</evidence>
<feature type="transmembrane region" description="Helical" evidence="1">
    <location>
        <begin position="213"/>
        <end position="236"/>
    </location>
</feature>
<dbReference type="AlphaFoldDB" id="A0A0C6P725"/>
<keyword evidence="1" id="KW-0812">Transmembrane</keyword>
<feature type="transmembrane region" description="Helical" evidence="1">
    <location>
        <begin position="257"/>
        <end position="278"/>
    </location>
</feature>
<feature type="transmembrane region" description="Helical" evidence="1">
    <location>
        <begin position="460"/>
        <end position="481"/>
    </location>
</feature>
<dbReference type="Proteomes" id="UP000007564">
    <property type="component" value="Chromosome"/>
</dbReference>
<reference evidence="2 3" key="1">
    <citation type="journal article" date="2012" name="BMC Genomics">
        <title>Comparative genomics of the classical Bordetella subspecies: the evolution and exchange of virulence-associated diversity amongst closely related pathogens.</title>
        <authorList>
            <person name="Park J."/>
            <person name="Zhang Y."/>
            <person name="Buboltz A.M."/>
            <person name="Zhang X."/>
            <person name="Schuster S.C."/>
            <person name="Ahuja U."/>
            <person name="Liu M."/>
            <person name="Miller J.F."/>
            <person name="Sebaihia M."/>
            <person name="Bentley S.D."/>
            <person name="Parkhill J."/>
            <person name="Harvill E.T."/>
        </authorList>
    </citation>
    <scope>NUCLEOTIDE SEQUENCE [LARGE SCALE GENOMIC DNA]</scope>
    <source>
        <strain evidence="2 3">253</strain>
    </source>
</reference>
<sequence>MTTLVLRAKRWLYLLHRWMGVGLCLLFVLWFASGVVMMYVGYPKLTPAERLAHLPWLDAAQVRLGPAQALRAAGLEQAAEIRLAASRAGQPFYAVVPLAGGRTLRVDAASGQLAGRATPAQARASALAYFGARHAAREDGLVDEDAHTHTRTLDAHRPLYVFEMDDPARTRLYVSSSTGEVVRDAPRLERGWNYVGAWLHWLYPLRGAYWHDIVVWLSVLGVALTVSGTVVGLWRWRFARPYASGSRSPYRERFMRWHHIAGLLFAATTLTWIFSGLMSMNPWQVFGTRATQLDRAAYRGGPLQAGNLPAGPAVAMPARELVWTRVAGQTLLQVYGAAGAAALRTADGAAPRTLAPATLGAALGRLLPGAAPPRIEVLDGYDSYYYARAPHTMLGHVEKPLPVWRVVYDDPRGTWLHVDPRSGEILGSLDRPRRVSRWLFAFLHSWDWPPLLQRRPAWDAVLIVLSLGGLLLSGAGVVIGWRRVGRKLR</sequence>
<keyword evidence="1" id="KW-1133">Transmembrane helix</keyword>
<feature type="transmembrane region" description="Helical" evidence="1">
    <location>
        <begin position="21"/>
        <end position="42"/>
    </location>
</feature>
<dbReference type="OrthoDB" id="9760788at2"/>
<dbReference type="RefSeq" id="WP_010926123.1">
    <property type="nucleotide sequence ID" value="NC_019382.1"/>
</dbReference>
<dbReference type="HOGENOM" id="CLU_043268_0_0_4"/>
<dbReference type="Pfam" id="PF03929">
    <property type="entry name" value="PepSY_TM"/>
    <property type="match status" value="1"/>
</dbReference>
<keyword evidence="1" id="KW-0472">Membrane</keyword>
<dbReference type="EMBL" id="HE965806">
    <property type="protein sequence ID" value="CCJ54081.1"/>
    <property type="molecule type" value="Genomic_DNA"/>
</dbReference>
<dbReference type="InterPro" id="IPR005625">
    <property type="entry name" value="PepSY-ass_TM"/>
</dbReference>
<dbReference type="PANTHER" id="PTHR34219:SF6">
    <property type="entry name" value="BLR3280 PROTEIN"/>
    <property type="match status" value="1"/>
</dbReference>
<accession>A0A0C6P725</accession>
<organism evidence="2 3">
    <name type="scientific">Bordetella bronchiseptica 253</name>
    <dbReference type="NCBI Taxonomy" id="568707"/>
    <lineage>
        <taxon>Bacteria</taxon>
        <taxon>Pseudomonadati</taxon>
        <taxon>Pseudomonadota</taxon>
        <taxon>Betaproteobacteria</taxon>
        <taxon>Burkholderiales</taxon>
        <taxon>Alcaligenaceae</taxon>
        <taxon>Bordetella</taxon>
    </lineage>
</organism>
<dbReference type="PANTHER" id="PTHR34219">
    <property type="entry name" value="IRON-REGULATED INNER MEMBRANE PROTEIN-RELATED"/>
    <property type="match status" value="1"/>
</dbReference>
<evidence type="ECO:0000256" key="1">
    <source>
        <dbReference type="SAM" id="Phobius"/>
    </source>
</evidence>